<evidence type="ECO:0000256" key="1">
    <source>
        <dbReference type="SAM" id="MobiDB-lite"/>
    </source>
</evidence>
<keyword evidence="2" id="KW-0812">Transmembrane</keyword>
<gene>
    <name evidence="3" type="ORF">ACFSUC_14505</name>
</gene>
<feature type="transmembrane region" description="Helical" evidence="2">
    <location>
        <begin position="158"/>
        <end position="176"/>
    </location>
</feature>
<reference evidence="4" key="1">
    <citation type="journal article" date="2019" name="Int. J. Syst. Evol. Microbiol.">
        <title>The Global Catalogue of Microorganisms (GCM) 10K type strain sequencing project: providing services to taxonomists for standard genome sequencing and annotation.</title>
        <authorList>
            <consortium name="The Broad Institute Genomics Platform"/>
            <consortium name="The Broad Institute Genome Sequencing Center for Infectious Disease"/>
            <person name="Wu L."/>
            <person name="Ma J."/>
        </authorList>
    </citation>
    <scope>NUCLEOTIDE SEQUENCE [LARGE SCALE GENOMIC DNA]</scope>
    <source>
        <strain evidence="4">KCTC 33676</strain>
    </source>
</reference>
<proteinExistence type="predicted"/>
<evidence type="ECO:0000313" key="4">
    <source>
        <dbReference type="Proteomes" id="UP001597497"/>
    </source>
</evidence>
<dbReference type="RefSeq" id="WP_379930339.1">
    <property type="nucleotide sequence ID" value="NZ_JBHUMM010000043.1"/>
</dbReference>
<feature type="transmembrane region" description="Helical" evidence="2">
    <location>
        <begin position="12"/>
        <end position="34"/>
    </location>
</feature>
<name>A0ABW5RDJ1_9BACL</name>
<sequence length="210" mass="22253">MKFSLRNSIRWSIFISIVTFIVSCALTVAATSVLKGLSWGIGMGTVFLLVLVGIVFDMTGLAAAAAKETPFHAMAAEKVKGSRQAILIVRNADKFSSFCNDVIGDIAGIISGAASAMVVIELVRSMNVDNALIHTTISVLFTGLVSAMTVGGKAMGKSIAISYANLIILWVGKIFYFSEHRLHIKIISGKKKSSNGKKGNKRAAGSNQPS</sequence>
<protein>
    <recommendedName>
        <fullName evidence="5">Mg2+ and Co2+ transporter CorB</fullName>
    </recommendedName>
</protein>
<evidence type="ECO:0008006" key="5">
    <source>
        <dbReference type="Google" id="ProtNLM"/>
    </source>
</evidence>
<keyword evidence="4" id="KW-1185">Reference proteome</keyword>
<feature type="transmembrane region" description="Helical" evidence="2">
    <location>
        <begin position="102"/>
        <end position="120"/>
    </location>
</feature>
<feature type="transmembrane region" description="Helical" evidence="2">
    <location>
        <begin position="46"/>
        <end position="66"/>
    </location>
</feature>
<feature type="transmembrane region" description="Helical" evidence="2">
    <location>
        <begin position="132"/>
        <end position="152"/>
    </location>
</feature>
<dbReference type="EMBL" id="JBHUMM010000043">
    <property type="protein sequence ID" value="MFD2672776.1"/>
    <property type="molecule type" value="Genomic_DNA"/>
</dbReference>
<accession>A0ABW5RDJ1</accession>
<dbReference type="Proteomes" id="UP001597497">
    <property type="component" value="Unassembled WGS sequence"/>
</dbReference>
<organism evidence="3 4">
    <name type="scientific">Marinicrinis sediminis</name>
    <dbReference type="NCBI Taxonomy" id="1652465"/>
    <lineage>
        <taxon>Bacteria</taxon>
        <taxon>Bacillati</taxon>
        <taxon>Bacillota</taxon>
        <taxon>Bacilli</taxon>
        <taxon>Bacillales</taxon>
        <taxon>Paenibacillaceae</taxon>
    </lineage>
</organism>
<evidence type="ECO:0000313" key="3">
    <source>
        <dbReference type="EMBL" id="MFD2672776.1"/>
    </source>
</evidence>
<dbReference type="PROSITE" id="PS51257">
    <property type="entry name" value="PROKAR_LIPOPROTEIN"/>
    <property type="match status" value="1"/>
</dbReference>
<evidence type="ECO:0000256" key="2">
    <source>
        <dbReference type="SAM" id="Phobius"/>
    </source>
</evidence>
<keyword evidence="2" id="KW-0472">Membrane</keyword>
<feature type="region of interest" description="Disordered" evidence="1">
    <location>
        <begin position="191"/>
        <end position="210"/>
    </location>
</feature>
<keyword evidence="2" id="KW-1133">Transmembrane helix</keyword>
<comment type="caution">
    <text evidence="3">The sequence shown here is derived from an EMBL/GenBank/DDBJ whole genome shotgun (WGS) entry which is preliminary data.</text>
</comment>
<feature type="compositionally biased region" description="Basic residues" evidence="1">
    <location>
        <begin position="191"/>
        <end position="201"/>
    </location>
</feature>